<feature type="transmembrane region" description="Helical" evidence="6">
    <location>
        <begin position="160"/>
        <end position="179"/>
    </location>
</feature>
<evidence type="ECO:0000256" key="6">
    <source>
        <dbReference type="SAM" id="Phobius"/>
    </source>
</evidence>
<dbReference type="GO" id="GO:0005886">
    <property type="term" value="C:plasma membrane"/>
    <property type="evidence" value="ECO:0007669"/>
    <property type="project" value="UniProtKB-SubCell"/>
</dbReference>
<keyword evidence="5 6" id="KW-0472">Membrane</keyword>
<dbReference type="GO" id="GO:0022857">
    <property type="term" value="F:transmembrane transporter activity"/>
    <property type="evidence" value="ECO:0007669"/>
    <property type="project" value="InterPro"/>
</dbReference>
<dbReference type="PANTHER" id="PTHR23513:SF6">
    <property type="entry name" value="MAJOR FACILITATOR SUPERFAMILY ASSOCIATED DOMAIN-CONTAINING PROTEIN"/>
    <property type="match status" value="1"/>
</dbReference>
<dbReference type="OrthoDB" id="3460055at2"/>
<dbReference type="Proteomes" id="UP000248924">
    <property type="component" value="Unassembled WGS sequence"/>
</dbReference>
<keyword evidence="8" id="KW-1185">Reference proteome</keyword>
<protein>
    <submittedName>
        <fullName evidence="7">MFS transporter</fullName>
    </submittedName>
</protein>
<keyword evidence="3 6" id="KW-0812">Transmembrane</keyword>
<gene>
    <name evidence="7" type="ORF">C1I95_01215</name>
</gene>
<feature type="transmembrane region" description="Helical" evidence="6">
    <location>
        <begin position="276"/>
        <end position="296"/>
    </location>
</feature>
<evidence type="ECO:0000256" key="1">
    <source>
        <dbReference type="ARBA" id="ARBA00004651"/>
    </source>
</evidence>
<evidence type="ECO:0000256" key="5">
    <source>
        <dbReference type="ARBA" id="ARBA00023136"/>
    </source>
</evidence>
<dbReference type="RefSeq" id="WP_111211866.1">
    <property type="nucleotide sequence ID" value="NZ_POTY01000003.1"/>
</dbReference>
<name>A0A2W2F412_9ACTN</name>
<proteinExistence type="predicted"/>
<reference evidence="7 8" key="1">
    <citation type="submission" date="2018-01" db="EMBL/GenBank/DDBJ databases">
        <title>Draft genome sequence of Jishengella sp. NA12.</title>
        <authorList>
            <person name="Sahin N."/>
            <person name="Ay H."/>
            <person name="Saygin H."/>
        </authorList>
    </citation>
    <scope>NUCLEOTIDE SEQUENCE [LARGE SCALE GENOMIC DNA]</scope>
    <source>
        <strain evidence="7 8">NA12</strain>
    </source>
</reference>
<feature type="transmembrane region" description="Helical" evidence="6">
    <location>
        <begin position="94"/>
        <end position="110"/>
    </location>
</feature>
<feature type="transmembrane region" description="Helical" evidence="6">
    <location>
        <begin position="333"/>
        <end position="358"/>
    </location>
</feature>
<dbReference type="SUPFAM" id="SSF103473">
    <property type="entry name" value="MFS general substrate transporter"/>
    <property type="match status" value="1"/>
</dbReference>
<dbReference type="InterPro" id="IPR036259">
    <property type="entry name" value="MFS_trans_sf"/>
</dbReference>
<accession>A0A2W2F412</accession>
<evidence type="ECO:0000256" key="2">
    <source>
        <dbReference type="ARBA" id="ARBA00022475"/>
    </source>
</evidence>
<evidence type="ECO:0000313" key="8">
    <source>
        <dbReference type="Proteomes" id="UP000248924"/>
    </source>
</evidence>
<comment type="subcellular location">
    <subcellularLocation>
        <location evidence="1">Cell membrane</location>
        <topology evidence="1">Multi-pass membrane protein</topology>
    </subcellularLocation>
</comment>
<feature type="transmembrane region" description="Helical" evidence="6">
    <location>
        <begin position="6"/>
        <end position="31"/>
    </location>
</feature>
<keyword evidence="4 6" id="KW-1133">Transmembrane helix</keyword>
<comment type="caution">
    <text evidence="7">The sequence shown here is derived from an EMBL/GenBank/DDBJ whole genome shotgun (WGS) entry which is preliminary data.</text>
</comment>
<evidence type="ECO:0000256" key="4">
    <source>
        <dbReference type="ARBA" id="ARBA00022989"/>
    </source>
</evidence>
<dbReference type="Pfam" id="PF07690">
    <property type="entry name" value="MFS_1"/>
    <property type="match status" value="1"/>
</dbReference>
<keyword evidence="2" id="KW-1003">Cell membrane</keyword>
<feature type="transmembrane region" description="Helical" evidence="6">
    <location>
        <begin position="302"/>
        <end position="321"/>
    </location>
</feature>
<dbReference type="Gene3D" id="1.20.1250.20">
    <property type="entry name" value="MFS general substrate transporter like domains"/>
    <property type="match status" value="1"/>
</dbReference>
<dbReference type="AlphaFoldDB" id="A0A2W2F412"/>
<dbReference type="EMBL" id="POTY01000003">
    <property type="protein sequence ID" value="PZG24159.1"/>
    <property type="molecule type" value="Genomic_DNA"/>
</dbReference>
<sequence>MRRNATLFVAISLLSGFGSSAMSLVAGIWILDLTGSPGRAALAALCVYAPTLAGPWLGALVDRVPRRPLVVAANLALAATLPSLLAVRGPDQVWLIYGVAAAYGVSYLLIDAGETALLPAALPAAELGHVNGWRSSAQEGMKLIAPLAGAGLYAWQGGHLVALVSAAVPILVAALYLTLRLTVPPAGTAPGRPPRGVRVGLTALLGHPVLRVCVALAAVAIAMSGFTTAAGYAIVVDDLGLPATFLGVLLSAQGGGSIVAGAVVGRLIARRGPLAVAAAGTALFAASCLIRCVPWWPAVLAASVAAGAGLVSALVAAVTAIQTQTPDALLGRVGATANMVMFGPIALANPLGAAAVGWGGRPPLVAAALACLGACALAYRAATAPVAVRA</sequence>
<dbReference type="InterPro" id="IPR011701">
    <property type="entry name" value="MFS"/>
</dbReference>
<organism evidence="7 8">
    <name type="scientific">Micromonospora craterilacus</name>
    <dbReference type="NCBI Taxonomy" id="1655439"/>
    <lineage>
        <taxon>Bacteria</taxon>
        <taxon>Bacillati</taxon>
        <taxon>Actinomycetota</taxon>
        <taxon>Actinomycetes</taxon>
        <taxon>Micromonosporales</taxon>
        <taxon>Micromonosporaceae</taxon>
        <taxon>Micromonospora</taxon>
    </lineage>
</organism>
<feature type="transmembrane region" description="Helical" evidence="6">
    <location>
        <begin position="243"/>
        <end position="264"/>
    </location>
</feature>
<evidence type="ECO:0000256" key="3">
    <source>
        <dbReference type="ARBA" id="ARBA00022692"/>
    </source>
</evidence>
<evidence type="ECO:0000313" key="7">
    <source>
        <dbReference type="EMBL" id="PZG24159.1"/>
    </source>
</evidence>
<dbReference type="PANTHER" id="PTHR23513">
    <property type="entry name" value="INTEGRAL MEMBRANE EFFLUX PROTEIN-RELATED"/>
    <property type="match status" value="1"/>
</dbReference>
<feature type="transmembrane region" description="Helical" evidence="6">
    <location>
        <begin position="40"/>
        <end position="57"/>
    </location>
</feature>
<feature type="transmembrane region" description="Helical" evidence="6">
    <location>
        <begin position="364"/>
        <end position="382"/>
    </location>
</feature>